<protein>
    <submittedName>
        <fullName evidence="1">Uncharacterized protein</fullName>
    </submittedName>
</protein>
<dbReference type="AlphaFoldDB" id="A0AA38SD38"/>
<comment type="caution">
    <text evidence="1">The sequence shown here is derived from an EMBL/GenBank/DDBJ whole genome shotgun (WGS) entry which is preliminary data.</text>
</comment>
<evidence type="ECO:0000313" key="1">
    <source>
        <dbReference type="EMBL" id="KAJ9540148.1"/>
    </source>
</evidence>
<organism evidence="1 2">
    <name type="scientific">Centaurea solstitialis</name>
    <name type="common">yellow star-thistle</name>
    <dbReference type="NCBI Taxonomy" id="347529"/>
    <lineage>
        <taxon>Eukaryota</taxon>
        <taxon>Viridiplantae</taxon>
        <taxon>Streptophyta</taxon>
        <taxon>Embryophyta</taxon>
        <taxon>Tracheophyta</taxon>
        <taxon>Spermatophyta</taxon>
        <taxon>Magnoliopsida</taxon>
        <taxon>eudicotyledons</taxon>
        <taxon>Gunneridae</taxon>
        <taxon>Pentapetalae</taxon>
        <taxon>asterids</taxon>
        <taxon>campanulids</taxon>
        <taxon>Asterales</taxon>
        <taxon>Asteraceae</taxon>
        <taxon>Carduoideae</taxon>
        <taxon>Cardueae</taxon>
        <taxon>Centaureinae</taxon>
        <taxon>Centaurea</taxon>
    </lineage>
</organism>
<sequence>MNTYNHHDLGTKPAASIQDTPFLRDVHMGIFKNRIRGIRATNWAARTNPRRLGPVHIDWIHPGTTKPDLWPNPHAHRLACPLPGPEGRPKVWVSPKCYSHGTLAESFNTSADIVEKIESGGLKGLKLQIMMIFCM</sequence>
<keyword evidence="2" id="KW-1185">Reference proteome</keyword>
<name>A0AA38SD38_9ASTR</name>
<reference evidence="1" key="1">
    <citation type="submission" date="2023-03" db="EMBL/GenBank/DDBJ databases">
        <title>Chromosome-scale reference genome and RAD-based genetic map of yellow starthistle (Centaurea solstitialis) reveal putative structural variation and QTLs associated with invader traits.</title>
        <authorList>
            <person name="Reatini B."/>
            <person name="Cang F.A."/>
            <person name="Jiang Q."/>
            <person name="Mckibben M.T.W."/>
            <person name="Barker M.S."/>
            <person name="Rieseberg L.H."/>
            <person name="Dlugosch K.M."/>
        </authorList>
    </citation>
    <scope>NUCLEOTIDE SEQUENCE</scope>
    <source>
        <strain evidence="1">CAN-66</strain>
        <tissue evidence="1">Leaf</tissue>
    </source>
</reference>
<proteinExistence type="predicted"/>
<evidence type="ECO:0000313" key="2">
    <source>
        <dbReference type="Proteomes" id="UP001172457"/>
    </source>
</evidence>
<feature type="non-terminal residue" evidence="1">
    <location>
        <position position="135"/>
    </location>
</feature>
<gene>
    <name evidence="1" type="ORF">OSB04_026654</name>
</gene>
<dbReference type="EMBL" id="JARYMX010000007">
    <property type="protein sequence ID" value="KAJ9540148.1"/>
    <property type="molecule type" value="Genomic_DNA"/>
</dbReference>
<dbReference type="Proteomes" id="UP001172457">
    <property type="component" value="Chromosome 7"/>
</dbReference>
<accession>A0AA38SD38</accession>